<dbReference type="InParanoid" id="A0A543AUJ1"/>
<gene>
    <name evidence="1" type="ORF">FB566_1749</name>
</gene>
<dbReference type="Proteomes" id="UP000317043">
    <property type="component" value="Unassembled WGS sequence"/>
</dbReference>
<evidence type="ECO:0000313" key="1">
    <source>
        <dbReference type="EMBL" id="TQL76227.1"/>
    </source>
</evidence>
<sequence>MEKKKSPNKSNLDSMLGSIERKVPAAKPASVTCRNWYCSPM</sequence>
<evidence type="ECO:0000313" key="2">
    <source>
        <dbReference type="Proteomes" id="UP000317043"/>
    </source>
</evidence>
<organism evidence="1 2">
    <name type="scientific">Stackebrandtia endophytica</name>
    <dbReference type="NCBI Taxonomy" id="1496996"/>
    <lineage>
        <taxon>Bacteria</taxon>
        <taxon>Bacillati</taxon>
        <taxon>Actinomycetota</taxon>
        <taxon>Actinomycetes</taxon>
        <taxon>Glycomycetales</taxon>
        <taxon>Glycomycetaceae</taxon>
        <taxon>Stackebrandtia</taxon>
    </lineage>
</organism>
<reference evidence="1 2" key="1">
    <citation type="submission" date="2019-06" db="EMBL/GenBank/DDBJ databases">
        <title>Sequencing the genomes of 1000 actinobacteria strains.</title>
        <authorList>
            <person name="Klenk H.-P."/>
        </authorList>
    </citation>
    <scope>NUCLEOTIDE SEQUENCE [LARGE SCALE GENOMIC DNA]</scope>
    <source>
        <strain evidence="1 2">DSM 45928</strain>
    </source>
</reference>
<name>A0A543AUJ1_9ACTN</name>
<keyword evidence="2" id="KW-1185">Reference proteome</keyword>
<comment type="caution">
    <text evidence="1">The sequence shown here is derived from an EMBL/GenBank/DDBJ whole genome shotgun (WGS) entry which is preliminary data.</text>
</comment>
<dbReference type="EMBL" id="VFOW01000001">
    <property type="protein sequence ID" value="TQL76227.1"/>
    <property type="molecule type" value="Genomic_DNA"/>
</dbReference>
<dbReference type="AlphaFoldDB" id="A0A543AUJ1"/>
<accession>A0A543AUJ1</accession>
<protein>
    <submittedName>
        <fullName evidence="1">Uncharacterized protein</fullName>
    </submittedName>
</protein>
<proteinExistence type="predicted"/>